<dbReference type="EMBL" id="KJ778809">
    <property type="protein sequence ID" value="AJE24490.1"/>
    <property type="molecule type" value="Genomic_DNA"/>
</dbReference>
<accession>A0A0A8J5I4</accession>
<dbReference type="EMBL" id="AB812036">
    <property type="protein sequence ID" value="BAQ01292.1"/>
    <property type="molecule type" value="Genomic_DNA"/>
</dbReference>
<proteinExistence type="predicted"/>
<dbReference type="PANTHER" id="PTHR46401">
    <property type="entry name" value="GLYCOSYLTRANSFERASE WBBK-RELATED"/>
    <property type="match status" value="1"/>
</dbReference>
<evidence type="ECO:0000259" key="1">
    <source>
        <dbReference type="Pfam" id="PF00534"/>
    </source>
</evidence>
<dbReference type="GO" id="GO:0016757">
    <property type="term" value="F:glycosyltransferase activity"/>
    <property type="evidence" value="ECO:0007669"/>
    <property type="project" value="InterPro"/>
</dbReference>
<feature type="domain" description="Glycosyl transferase family 1" evidence="1">
    <location>
        <begin position="205"/>
        <end position="350"/>
    </location>
</feature>
<sequence length="379" mass="43922">MLKVGIPVLFSEQHWMGGINYFRSLISAFSLVEQNDIELIIFCEKDGLFNTTKLNNVRQVIIPELLPRKLSKRIINKVYGVNFELYKAIKNESVDILSHTQINKRLACKTMWWKPDFQEKYYPEFFNEKDLFLRNQSVVNNALRGYLLFSSNDAKNDFFKFYNTLPTQNINVLQFVPEIEISSSQDENDRIIAVKEKYGISGDYFFLPNQFWKHKNHELVIKAIITGDIPAKVVATGASNDYRGGRHIELINQLLKQDSAKKFKLLGLVDRDDVNLLMKGAIAVINPSRFEGWSTTVEEAKYLGKRLILSDIPVHHEQNPPDSLYVSCDDVSGMISAMRKIIDEYDTEKEIFRAKKAAEQYKFKRKEFGLSYYNILKSL</sequence>
<name>A0A0A8J5I4_ECOLX</name>
<dbReference type="SUPFAM" id="SSF53756">
    <property type="entry name" value="UDP-Glycosyltransferase/glycogen phosphorylase"/>
    <property type="match status" value="1"/>
</dbReference>
<dbReference type="Gene3D" id="3.40.50.2000">
    <property type="entry name" value="Glycogen Phosphorylase B"/>
    <property type="match status" value="1"/>
</dbReference>
<dbReference type="Pfam" id="PF00534">
    <property type="entry name" value="Glycos_transf_1"/>
    <property type="match status" value="1"/>
</dbReference>
<dbReference type="AlphaFoldDB" id="A0A0A8J5I4"/>
<dbReference type="RefSeq" id="WP_029392112.1">
    <property type="nucleotide sequence ID" value="NZ_BICF01000002.1"/>
</dbReference>
<reference evidence="2" key="2">
    <citation type="journal article" date="2016" name="PLoS ONE">
        <title>Comparison of O-Antigen Gene Clusters of All O-Serogroups of Escherichia coli and Proposal for Adopting a New Nomenclature for O-Typing.</title>
        <authorList>
            <person name="DebRoy C."/>
            <person name="Fratamico P.M."/>
            <person name="Yan X."/>
            <person name="Baranzoni G."/>
            <person name="Liu Y."/>
            <person name="Needleman D.S."/>
            <person name="Tebbs R."/>
            <person name="O'Connell C.D."/>
            <person name="Allred A."/>
            <person name="Swimley M."/>
            <person name="Mwangi M."/>
            <person name="Kapur V."/>
            <person name="Raygoza Garay J.A."/>
            <person name="Roberts E.L."/>
            <person name="Katani R."/>
        </authorList>
    </citation>
    <scope>NUCLEOTIDE SEQUENCE</scope>
    <source>
        <strain evidence="2">H 19</strain>
    </source>
</reference>
<dbReference type="PANTHER" id="PTHR46401:SF8">
    <property type="entry name" value="BLL6006 PROTEIN"/>
    <property type="match status" value="1"/>
</dbReference>
<organism evidence="3">
    <name type="scientific">Escherichia coli</name>
    <dbReference type="NCBI Taxonomy" id="562"/>
    <lineage>
        <taxon>Bacteria</taxon>
        <taxon>Pseudomonadati</taxon>
        <taxon>Pseudomonadota</taxon>
        <taxon>Gammaproteobacteria</taxon>
        <taxon>Enterobacterales</taxon>
        <taxon>Enterobacteriaceae</taxon>
        <taxon>Escherichia</taxon>
    </lineage>
</organism>
<evidence type="ECO:0000313" key="3">
    <source>
        <dbReference type="EMBL" id="BAQ01292.1"/>
    </source>
</evidence>
<keyword evidence="3" id="KW-0808">Transferase</keyword>
<dbReference type="InterPro" id="IPR001296">
    <property type="entry name" value="Glyco_trans_1"/>
</dbReference>
<reference evidence="3" key="1">
    <citation type="journal article" date="2014" name="DNA Res.">
        <title>A complete view of the genetic diversity of the Escherichia coli O-antigen biosynthesis gene cluster.</title>
        <authorList>
            <person name="Iguchi A."/>
            <person name="Iyoda S."/>
            <person name="Kikuchi T."/>
            <person name="Ogura Y."/>
            <person name="Katsura K."/>
            <person name="Ohnishi M."/>
            <person name="Hayashi T."/>
            <person name="Thomson N.R."/>
        </authorList>
    </citation>
    <scope>NUCLEOTIDE SEQUENCE</scope>
    <source>
        <strain evidence="3">H19</strain>
    </source>
</reference>
<evidence type="ECO:0000313" key="2">
    <source>
        <dbReference type="EMBL" id="AJE24490.1"/>
    </source>
</evidence>
<protein>
    <submittedName>
        <fullName evidence="2">Glycosyl transferases group 1</fullName>
    </submittedName>
    <submittedName>
        <fullName evidence="3">Putative glycosyltransferase</fullName>
    </submittedName>
</protein>